<reference evidence="3 4" key="1">
    <citation type="submission" date="2020-08" db="EMBL/GenBank/DDBJ databases">
        <title>Functional genomics of gut bacteria from endangered species of beetles.</title>
        <authorList>
            <person name="Carlos-Shanley C."/>
        </authorList>
    </citation>
    <scope>NUCLEOTIDE SEQUENCE [LARGE SCALE GENOMIC DNA]</scope>
    <source>
        <strain evidence="3 4">S00198</strain>
    </source>
</reference>
<accession>A0A7X0PHX7</accession>
<keyword evidence="2" id="KW-0472">Membrane</keyword>
<keyword evidence="2" id="KW-1133">Transmembrane helix</keyword>
<feature type="compositionally biased region" description="Polar residues" evidence="1">
    <location>
        <begin position="85"/>
        <end position="102"/>
    </location>
</feature>
<dbReference type="EMBL" id="JACHLK010000011">
    <property type="protein sequence ID" value="MBB6562253.1"/>
    <property type="molecule type" value="Genomic_DNA"/>
</dbReference>
<dbReference type="RefSeq" id="WP_184862065.1">
    <property type="nucleotide sequence ID" value="NZ_JACHLK010000011.1"/>
</dbReference>
<evidence type="ECO:0000256" key="2">
    <source>
        <dbReference type="SAM" id="Phobius"/>
    </source>
</evidence>
<feature type="region of interest" description="Disordered" evidence="1">
    <location>
        <begin position="1"/>
        <end position="37"/>
    </location>
</feature>
<proteinExistence type="predicted"/>
<evidence type="ECO:0000313" key="3">
    <source>
        <dbReference type="EMBL" id="MBB6562253.1"/>
    </source>
</evidence>
<evidence type="ECO:0000256" key="1">
    <source>
        <dbReference type="SAM" id="MobiDB-lite"/>
    </source>
</evidence>
<evidence type="ECO:0000313" key="4">
    <source>
        <dbReference type="Proteomes" id="UP000575083"/>
    </source>
</evidence>
<organism evidence="3 4">
    <name type="scientific">Acidovorax soli</name>
    <dbReference type="NCBI Taxonomy" id="592050"/>
    <lineage>
        <taxon>Bacteria</taxon>
        <taxon>Pseudomonadati</taxon>
        <taxon>Pseudomonadota</taxon>
        <taxon>Betaproteobacteria</taxon>
        <taxon>Burkholderiales</taxon>
        <taxon>Comamonadaceae</taxon>
        <taxon>Acidovorax</taxon>
    </lineage>
</organism>
<comment type="caution">
    <text evidence="3">The sequence shown here is derived from an EMBL/GenBank/DDBJ whole genome shotgun (WGS) entry which is preliminary data.</text>
</comment>
<keyword evidence="2" id="KW-0812">Transmembrane</keyword>
<protein>
    <submittedName>
        <fullName evidence="3">Uncharacterized protein</fullName>
    </submittedName>
</protein>
<feature type="transmembrane region" description="Helical" evidence="2">
    <location>
        <begin position="242"/>
        <end position="263"/>
    </location>
</feature>
<gene>
    <name evidence="3" type="ORF">HNP48_004962</name>
</gene>
<name>A0A7X0PHX7_9BURK</name>
<sequence length="345" mass="37538">MRNESSARESSSSPAFGDVPRRSDPSPGAGDAIDRLGPEVATVLREGLALERKGLLDAQATERIEARLQALYEAQMQDLMDRQESAPSASESRLAPKQSTSGEEWRPGYRASDPEFAARMEALQQRTDETLREIDRSLQEARDRSLAFRAKYGIVEPARRGPPLPLAFSVPLAIAGVLGAASGILAMVLGEAFIWFSAAGYGTVAPWLFLAALPLVAVMLYRAEQAGHSLRNRYPTWFVRWLFVYPVTVLLFAGMLVASPMGWSAALGWGLGTSSRTEVRLVSLGTLSPGTKGCDQSAYVEFKGTTSRICLEGRLQGKPPNPGETVAVSGRISRWGLYVQRIHGR</sequence>
<feature type="region of interest" description="Disordered" evidence="1">
    <location>
        <begin position="80"/>
        <end position="110"/>
    </location>
</feature>
<dbReference type="AlphaFoldDB" id="A0A7X0PHX7"/>
<dbReference type="Proteomes" id="UP000575083">
    <property type="component" value="Unassembled WGS sequence"/>
</dbReference>
<feature type="transmembrane region" description="Helical" evidence="2">
    <location>
        <begin position="194"/>
        <end position="221"/>
    </location>
</feature>
<feature type="transmembrane region" description="Helical" evidence="2">
    <location>
        <begin position="166"/>
        <end position="188"/>
    </location>
</feature>
<keyword evidence="4" id="KW-1185">Reference proteome</keyword>